<dbReference type="InterPro" id="IPR026045">
    <property type="entry name" value="Ferric-bd"/>
</dbReference>
<dbReference type="RefSeq" id="WP_185000900.1">
    <property type="nucleotide sequence ID" value="NZ_BAAAUI010000024.1"/>
</dbReference>
<keyword evidence="4" id="KW-0479">Metal-binding</keyword>
<sequence>MSACATEQPAPAPGAPQQRTLVIYAGRTEAQIGPILGQMAQAIGVKLDVRYGDTSKLSDQLVAERQDSPADLFISQDAGTLGLLESKDLLAELPDGLRQSVPGAFRSVSGHWVGTSARARVIGYDPRQVAKADIPRGTDDLIQRRWRGKIGFVPGNASWLSFVTALRVLRGEDGARSWLLGFKANNPRRYESHPQLLDAVDSGEVPLGLLNHYYWFEKSARVGVDKMRAQLHHVTGSDPAALVNIAGVGALRGDDVPLAHKAVEYLLSAPAQQFFADHLAEYPVRAGISSTRHRLPPLAEIKGPDLNLNRLVSVQDSLKLLAEVGLG</sequence>
<protein>
    <submittedName>
        <fullName evidence="5">Iron(III) transport system substrate-binding protein</fullName>
    </submittedName>
</protein>
<accession>A0A7W7FTH9</accession>
<dbReference type="PIRSF" id="PIRSF002825">
    <property type="entry name" value="CfbpA"/>
    <property type="match status" value="1"/>
</dbReference>
<evidence type="ECO:0000313" key="5">
    <source>
        <dbReference type="EMBL" id="MBB4674829.1"/>
    </source>
</evidence>
<proteinExistence type="inferred from homology"/>
<name>A0A7W7FTH9_9PSEU</name>
<dbReference type="PANTHER" id="PTHR30006">
    <property type="entry name" value="THIAMINE-BINDING PERIPLASMIC PROTEIN-RELATED"/>
    <property type="match status" value="1"/>
</dbReference>
<keyword evidence="3" id="KW-0732">Signal</keyword>
<evidence type="ECO:0000256" key="3">
    <source>
        <dbReference type="ARBA" id="ARBA00022729"/>
    </source>
</evidence>
<keyword evidence="2" id="KW-0410">Iron transport</keyword>
<evidence type="ECO:0000256" key="4">
    <source>
        <dbReference type="PIRSR" id="PIRSR002825-1"/>
    </source>
</evidence>
<dbReference type="GO" id="GO:0006826">
    <property type="term" value="P:iron ion transport"/>
    <property type="evidence" value="ECO:0007669"/>
    <property type="project" value="UniProtKB-KW"/>
</dbReference>
<gene>
    <name evidence="5" type="ORF">HNR67_000947</name>
</gene>
<comment type="caution">
    <text evidence="5">The sequence shown here is derived from an EMBL/GenBank/DDBJ whole genome shotgun (WGS) entry which is preliminary data.</text>
</comment>
<keyword evidence="2" id="KW-0406">Ion transport</keyword>
<comment type="similarity">
    <text evidence="1">Belongs to the bacterial solute-binding protein 1 family.</text>
</comment>
<dbReference type="EMBL" id="JACHMH010000001">
    <property type="protein sequence ID" value="MBB4674829.1"/>
    <property type="molecule type" value="Genomic_DNA"/>
</dbReference>
<feature type="binding site" evidence="4">
    <location>
        <position position="214"/>
    </location>
    <ligand>
        <name>Fe cation</name>
        <dbReference type="ChEBI" id="CHEBI:24875"/>
    </ligand>
</feature>
<evidence type="ECO:0000313" key="6">
    <source>
        <dbReference type="Proteomes" id="UP000533598"/>
    </source>
</evidence>
<evidence type="ECO:0000256" key="1">
    <source>
        <dbReference type="ARBA" id="ARBA00008520"/>
    </source>
</evidence>
<dbReference type="GO" id="GO:0030288">
    <property type="term" value="C:outer membrane-bounded periplasmic space"/>
    <property type="evidence" value="ECO:0007669"/>
    <property type="project" value="TreeGrafter"/>
</dbReference>
<reference evidence="5 6" key="1">
    <citation type="submission" date="2020-08" db="EMBL/GenBank/DDBJ databases">
        <title>Sequencing the genomes of 1000 actinobacteria strains.</title>
        <authorList>
            <person name="Klenk H.-P."/>
        </authorList>
    </citation>
    <scope>NUCLEOTIDE SEQUENCE [LARGE SCALE GENOMIC DNA]</scope>
    <source>
        <strain evidence="5 6">DSM 44230</strain>
    </source>
</reference>
<dbReference type="Gene3D" id="3.40.190.10">
    <property type="entry name" value="Periplasmic binding protein-like II"/>
    <property type="match status" value="2"/>
</dbReference>
<keyword evidence="4" id="KW-0408">Iron</keyword>
<dbReference type="Pfam" id="PF13343">
    <property type="entry name" value="SBP_bac_6"/>
    <property type="match status" value="1"/>
</dbReference>
<keyword evidence="6" id="KW-1185">Reference proteome</keyword>
<dbReference type="PANTHER" id="PTHR30006:SF15">
    <property type="entry name" value="IRON-UTILIZATION PERIPLASMIC PROTEIN"/>
    <property type="match status" value="1"/>
</dbReference>
<dbReference type="GO" id="GO:0046872">
    <property type="term" value="F:metal ion binding"/>
    <property type="evidence" value="ECO:0007669"/>
    <property type="project" value="UniProtKB-KW"/>
</dbReference>
<keyword evidence="2" id="KW-0813">Transport</keyword>
<dbReference type="SUPFAM" id="SSF53850">
    <property type="entry name" value="Periplasmic binding protein-like II"/>
    <property type="match status" value="1"/>
</dbReference>
<evidence type="ECO:0000256" key="2">
    <source>
        <dbReference type="ARBA" id="ARBA00022496"/>
    </source>
</evidence>
<feature type="binding site" evidence="4">
    <location>
        <position position="213"/>
    </location>
    <ligand>
        <name>Fe cation</name>
        <dbReference type="ChEBI" id="CHEBI:24875"/>
    </ligand>
</feature>
<dbReference type="Proteomes" id="UP000533598">
    <property type="component" value="Unassembled WGS sequence"/>
</dbReference>
<organism evidence="5 6">
    <name type="scientific">Crossiella cryophila</name>
    <dbReference type="NCBI Taxonomy" id="43355"/>
    <lineage>
        <taxon>Bacteria</taxon>
        <taxon>Bacillati</taxon>
        <taxon>Actinomycetota</taxon>
        <taxon>Actinomycetes</taxon>
        <taxon>Pseudonocardiales</taxon>
        <taxon>Pseudonocardiaceae</taxon>
        <taxon>Crossiella</taxon>
    </lineage>
</organism>
<dbReference type="AlphaFoldDB" id="A0A7W7FTH9"/>